<comment type="caution">
    <text evidence="8">The sequence shown here is derived from an EMBL/GenBank/DDBJ whole genome shotgun (WGS) entry which is preliminary data.</text>
</comment>
<evidence type="ECO:0000259" key="7">
    <source>
        <dbReference type="SMART" id="SM00079"/>
    </source>
</evidence>
<dbReference type="PANTHER" id="PTHR35936">
    <property type="entry name" value="MEMBRANE-BOUND LYTIC MUREIN TRANSGLYCOSYLASE F"/>
    <property type="match status" value="1"/>
</dbReference>
<dbReference type="EMBL" id="MLAA01000014">
    <property type="protein sequence ID" value="OOF70243.1"/>
    <property type="molecule type" value="Genomic_DNA"/>
</dbReference>
<feature type="signal peptide" evidence="5">
    <location>
        <begin position="1"/>
        <end position="19"/>
    </location>
</feature>
<comment type="similarity">
    <text evidence="2 4">Belongs to the bacterial solute-binding protein 3 family.</text>
</comment>
<protein>
    <submittedName>
        <fullName evidence="8">Arginine ABC transporter substrate-binding protein</fullName>
    </submittedName>
</protein>
<proteinExistence type="inferred from homology"/>
<dbReference type="Proteomes" id="UP000188820">
    <property type="component" value="Unassembled WGS sequence"/>
</dbReference>
<dbReference type="InterPro" id="IPR018313">
    <property type="entry name" value="SBP_3_CS"/>
</dbReference>
<dbReference type="Gene3D" id="3.40.190.10">
    <property type="entry name" value="Periplasmic binding protein-like II"/>
    <property type="match status" value="2"/>
</dbReference>
<evidence type="ECO:0000256" key="3">
    <source>
        <dbReference type="ARBA" id="ARBA00022729"/>
    </source>
</evidence>
<dbReference type="SMART" id="SM00062">
    <property type="entry name" value="PBPb"/>
    <property type="match status" value="1"/>
</dbReference>
<name>A0ABX3L157_9PAST</name>
<dbReference type="PROSITE" id="PS01039">
    <property type="entry name" value="SBP_BACTERIAL_3"/>
    <property type="match status" value="1"/>
</dbReference>
<evidence type="ECO:0000313" key="8">
    <source>
        <dbReference type="EMBL" id="OOF70243.1"/>
    </source>
</evidence>
<evidence type="ECO:0000313" key="9">
    <source>
        <dbReference type="Proteomes" id="UP000188820"/>
    </source>
</evidence>
<reference evidence="8 9" key="1">
    <citation type="submission" date="2016-10" db="EMBL/GenBank/DDBJ databases">
        <title>Rodentibacter gen. nov. and new species.</title>
        <authorList>
            <person name="Christensen H."/>
        </authorList>
    </citation>
    <scope>NUCLEOTIDE SEQUENCE [LARGE SCALE GENOMIC DNA]</scope>
    <source>
        <strain evidence="8 9">1998236014</strain>
    </source>
</reference>
<dbReference type="SUPFAM" id="SSF53850">
    <property type="entry name" value="Periplasmic binding protein-like II"/>
    <property type="match status" value="1"/>
</dbReference>
<dbReference type="PANTHER" id="PTHR35936:SF20">
    <property type="entry name" value="ABC TRANSPORTER ARGININE-BINDING PROTEIN 2-RELATED"/>
    <property type="match status" value="1"/>
</dbReference>
<evidence type="ECO:0000256" key="1">
    <source>
        <dbReference type="ARBA" id="ARBA00004196"/>
    </source>
</evidence>
<keyword evidence="9" id="KW-1185">Reference proteome</keyword>
<evidence type="ECO:0000259" key="6">
    <source>
        <dbReference type="SMART" id="SM00062"/>
    </source>
</evidence>
<keyword evidence="3 5" id="KW-0732">Signal</keyword>
<dbReference type="Pfam" id="PF00497">
    <property type="entry name" value="SBP_bac_3"/>
    <property type="match status" value="1"/>
</dbReference>
<dbReference type="SMART" id="SM00079">
    <property type="entry name" value="PBPe"/>
    <property type="match status" value="1"/>
</dbReference>
<comment type="subcellular location">
    <subcellularLocation>
        <location evidence="1">Cell envelope</location>
    </subcellularLocation>
</comment>
<feature type="domain" description="Solute-binding protein family 3/N-terminal" evidence="6">
    <location>
        <begin position="21"/>
        <end position="240"/>
    </location>
</feature>
<gene>
    <name evidence="8" type="ORF">BKG89_04235</name>
</gene>
<dbReference type="InterPro" id="IPR001320">
    <property type="entry name" value="Iontro_rcpt_C"/>
</dbReference>
<dbReference type="RefSeq" id="WP_077462981.1">
    <property type="nucleotide sequence ID" value="NZ_MLAA01000014.1"/>
</dbReference>
<sequence>MKKLWITILLAGSSVGVNAESIRFIMEATYPPFESMDENGQLIGFDVDLAKAVCQELKVECQFTVQSFDALIPAVKAKKFDAAISSIDITESRAKQVAFSHSYYDSSAGFIGIKNKSDLAKAQVVGVQNGSTFQQYINQQAKQYTAKSYGALPNSVLDLQNGRIDLIFGDTAVLSEWIKQDSNLTFIGEKITNQQYFGQGFGIAVNKSNTALLQKINQSLSALRENGRYQEIYDKWFSIK</sequence>
<organism evidence="8 9">
    <name type="scientific">Rodentibacter caecimuris</name>
    <dbReference type="NCBI Taxonomy" id="1796644"/>
    <lineage>
        <taxon>Bacteria</taxon>
        <taxon>Pseudomonadati</taxon>
        <taxon>Pseudomonadota</taxon>
        <taxon>Gammaproteobacteria</taxon>
        <taxon>Pasteurellales</taxon>
        <taxon>Pasteurellaceae</taxon>
        <taxon>Rodentibacter</taxon>
    </lineage>
</organism>
<evidence type="ECO:0000256" key="2">
    <source>
        <dbReference type="ARBA" id="ARBA00010333"/>
    </source>
</evidence>
<accession>A0ABX3L157</accession>
<evidence type="ECO:0000256" key="5">
    <source>
        <dbReference type="SAM" id="SignalP"/>
    </source>
</evidence>
<dbReference type="InterPro" id="IPR001638">
    <property type="entry name" value="Solute-binding_3/MltF_N"/>
</dbReference>
<feature type="domain" description="Ionotropic glutamate receptor C-terminal" evidence="7">
    <location>
        <begin position="21"/>
        <end position="239"/>
    </location>
</feature>
<feature type="chain" id="PRO_5045775843" evidence="5">
    <location>
        <begin position="20"/>
        <end position="240"/>
    </location>
</feature>
<evidence type="ECO:0000256" key="4">
    <source>
        <dbReference type="RuleBase" id="RU003744"/>
    </source>
</evidence>